<dbReference type="Gene3D" id="3.30.70.270">
    <property type="match status" value="1"/>
</dbReference>
<dbReference type="Pfam" id="PF03732">
    <property type="entry name" value="Retrotrans_gag"/>
    <property type="match status" value="1"/>
</dbReference>
<feature type="domain" description="Retrotransposon gag" evidence="8">
    <location>
        <begin position="266"/>
        <end position="360"/>
    </location>
</feature>
<dbReference type="InterPro" id="IPR050951">
    <property type="entry name" value="Retrovirus_Pol_polyprotein"/>
</dbReference>
<evidence type="ECO:0000313" key="11">
    <source>
        <dbReference type="EMBL" id="KAG6510926.1"/>
    </source>
</evidence>
<dbReference type="SUPFAM" id="SSF50630">
    <property type="entry name" value="Acid proteases"/>
    <property type="match status" value="1"/>
</dbReference>
<feature type="compositionally biased region" description="Basic and acidic residues" evidence="7">
    <location>
        <begin position="405"/>
        <end position="444"/>
    </location>
</feature>
<dbReference type="CDD" id="cd09274">
    <property type="entry name" value="RNase_HI_RT_Ty3"/>
    <property type="match status" value="1"/>
</dbReference>
<feature type="compositionally biased region" description="Polar residues" evidence="7">
    <location>
        <begin position="1"/>
        <end position="10"/>
    </location>
</feature>
<sequence>MPSSGWTSGSARALSEHKSSGRSTWRWQTDAKKRTRGIGAFSQAWLGEIVSHGMQRVHAMQHTEGCSKMGYFGPSPWSRTMDSTRVQAGFDMAPRQRRGGWQFGTCGMAVEPTAMQLLHVGGATRRLNQVRNLTAAQEFSKPRTKGKAFRCGSLARCGAGWRGRFDLVARVLNLEGSLLHIQESLMEEMAQIRKNNEDLRYEIIVLRRAMATSFEAVPQRPLVRVPEPKSFGGTRSAKELENFLWDMEQYFVAAKVPETEKVTISSMYLIGDAKLWWRTRMVDDANAGRQKIDTWDRLKKEMKDQFLPGNTSWIARDGLKGLKQSGSVRDYVKEFSSLMLDIQNMSEEDKLYNFLYGLQPWAQVELRRQNVRDLPSAIAAADALVDLRMSKENLNVSSSSKSNFVRKDKKGDWKKEGKKDAKKKDPGNNHGKGKAEHSAVRGKDNSKNQGCFLCNGPHFAKDCPKREKLNALLLGDQEDDYEQEVATLVNPLKLLNTIVAYEPLELLTNMSEDMVRAHSQLLHVSVMLNGKSAYAMVDTGATHTFVSAKLVQEFGLSISKCPKYIKSVNAKAQAVVGMAYNVPLTVGTQVGKANMMVIPLEDFQIILGMDFLRKTKTVPMPHLDGVMVMQESNPCFVSAVHPYGKGQNKGKTNIISAISLEKGLRRGETTYLAALIDAKPDQNVELPVGVQDILKCKVRMDPKKVLAIVEWQTPSTIPELRSFLGLANYYRKFIAGYSKKAAPLTDLLKKNMRWEWSDACKEAFEKLKTAIASEPVLRLPDFELPFEVHTDASDRAIGGVLVQEGHPVAFESRKLNAAEQKYSAHEKEMVAVVHCLQVWRVYLLGTKFLVRTDNVANTFFATQKKLSPKQARWQEFLAEYDFTWEHKPGKHNQVADALSRKEVFATFYSISRVESDMMDRIKAVAASDTAYGKLVQQVRDGVIRRYWIEDDLLVYKGGRVFVPAAGGLRKELLKETHDPLWAGHPGVERMLALLGRSYIWPKMENDVEAYVKTCLVDGMSSIMVVVDRFSKYAIFIAAPSACPSDVAAELFYRHVVKFFVLPNDISSATEKSPFEIVMGEQPTTPMEIAKQKSGGKCPAVYRYAREKQELLEEAQDSLRKAARRMKKYADKKRRPLEFSVGDEVHPTFHVSFLKKYHADDMDPSRSCAKRAPPVKDRILGAVERKTQVRGYMGKRCYFVAIREANPGILTEAIDEGVDFFWWGWFVSPLDSTAWLGARIGSLLLGSSKVAMCARHAKQRVDKWQCAGTVRAQVEREVDLAVANRCKEADARNRSIWPSMARRNREPWHAAGACNAAYGRMQQNGLFRPKPMEQNHGQHKGAGWL</sequence>
<keyword evidence="5" id="KW-0511">Multifunctional enzyme</keyword>
<proteinExistence type="predicted"/>
<dbReference type="InterPro" id="IPR041588">
    <property type="entry name" value="Integrase_H2C2"/>
</dbReference>
<keyword evidence="3" id="KW-0540">Nuclease</keyword>
<gene>
    <name evidence="11" type="ORF">ZIOFF_028973</name>
</gene>
<dbReference type="GO" id="GO:0004519">
    <property type="term" value="F:endonuclease activity"/>
    <property type="evidence" value="ECO:0007669"/>
    <property type="project" value="UniProtKB-KW"/>
</dbReference>
<dbReference type="Pfam" id="PF17919">
    <property type="entry name" value="RT_RNaseH_2"/>
    <property type="match status" value="1"/>
</dbReference>
<dbReference type="GO" id="GO:0016779">
    <property type="term" value="F:nucleotidyltransferase activity"/>
    <property type="evidence" value="ECO:0007669"/>
    <property type="project" value="UniProtKB-KW"/>
</dbReference>
<feature type="region of interest" description="Disordered" evidence="7">
    <location>
        <begin position="398"/>
        <end position="444"/>
    </location>
</feature>
<evidence type="ECO:0000259" key="8">
    <source>
        <dbReference type="Pfam" id="PF03732"/>
    </source>
</evidence>
<dbReference type="CDD" id="cd00303">
    <property type="entry name" value="retropepsin_like"/>
    <property type="match status" value="1"/>
</dbReference>
<evidence type="ECO:0000256" key="1">
    <source>
        <dbReference type="ARBA" id="ARBA00022679"/>
    </source>
</evidence>
<dbReference type="InterPro" id="IPR043502">
    <property type="entry name" value="DNA/RNA_pol_sf"/>
</dbReference>
<name>A0A8J5LA86_ZINOF</name>
<dbReference type="InterPro" id="IPR041577">
    <property type="entry name" value="RT_RNaseH_2"/>
</dbReference>
<evidence type="ECO:0000313" key="12">
    <source>
        <dbReference type="Proteomes" id="UP000734854"/>
    </source>
</evidence>
<feature type="region of interest" description="Disordered" evidence="7">
    <location>
        <begin position="1"/>
        <end position="31"/>
    </location>
</feature>
<dbReference type="PANTHER" id="PTHR37984">
    <property type="entry name" value="PROTEIN CBG26694"/>
    <property type="match status" value="1"/>
</dbReference>
<evidence type="ECO:0000256" key="7">
    <source>
        <dbReference type="SAM" id="MobiDB-lite"/>
    </source>
</evidence>
<accession>A0A8J5LA86</accession>
<keyword evidence="12" id="KW-1185">Reference proteome</keyword>
<keyword evidence="6" id="KW-0175">Coiled coil</keyword>
<dbReference type="Proteomes" id="UP000734854">
    <property type="component" value="Unassembled WGS sequence"/>
</dbReference>
<keyword evidence="2" id="KW-0548">Nucleotidyltransferase</keyword>
<dbReference type="Pfam" id="PF13975">
    <property type="entry name" value="gag-asp_proteas"/>
    <property type="match status" value="1"/>
</dbReference>
<comment type="caution">
    <text evidence="11">The sequence shown here is derived from an EMBL/GenBank/DDBJ whole genome shotgun (WGS) entry which is preliminary data.</text>
</comment>
<keyword evidence="1" id="KW-0808">Transferase</keyword>
<keyword evidence="4" id="KW-0255">Endonuclease</keyword>
<dbReference type="SUPFAM" id="SSF56672">
    <property type="entry name" value="DNA/RNA polymerases"/>
    <property type="match status" value="1"/>
</dbReference>
<dbReference type="InterPro" id="IPR043128">
    <property type="entry name" value="Rev_trsase/Diguanyl_cyclase"/>
</dbReference>
<evidence type="ECO:0000256" key="6">
    <source>
        <dbReference type="SAM" id="Coils"/>
    </source>
</evidence>
<dbReference type="Gene3D" id="1.10.340.70">
    <property type="match status" value="1"/>
</dbReference>
<evidence type="ECO:0000256" key="2">
    <source>
        <dbReference type="ARBA" id="ARBA00022695"/>
    </source>
</evidence>
<evidence type="ECO:0000256" key="3">
    <source>
        <dbReference type="ARBA" id="ARBA00022722"/>
    </source>
</evidence>
<evidence type="ECO:0000259" key="9">
    <source>
        <dbReference type="Pfam" id="PF17919"/>
    </source>
</evidence>
<dbReference type="Gene3D" id="2.40.70.10">
    <property type="entry name" value="Acid Proteases"/>
    <property type="match status" value="1"/>
</dbReference>
<dbReference type="InterPro" id="IPR021109">
    <property type="entry name" value="Peptidase_aspartic_dom_sf"/>
</dbReference>
<protein>
    <submittedName>
        <fullName evidence="11">Uncharacterized protein</fullName>
    </submittedName>
</protein>
<evidence type="ECO:0000259" key="10">
    <source>
        <dbReference type="Pfam" id="PF17921"/>
    </source>
</evidence>
<reference evidence="11 12" key="1">
    <citation type="submission" date="2020-08" db="EMBL/GenBank/DDBJ databases">
        <title>Plant Genome Project.</title>
        <authorList>
            <person name="Zhang R.-G."/>
        </authorList>
    </citation>
    <scope>NUCLEOTIDE SEQUENCE [LARGE SCALE GENOMIC DNA]</scope>
    <source>
        <tissue evidence="11">Rhizome</tissue>
    </source>
</reference>
<dbReference type="InterPro" id="IPR005162">
    <property type="entry name" value="Retrotrans_gag_dom"/>
</dbReference>
<feature type="coiled-coil region" evidence="6">
    <location>
        <begin position="1104"/>
        <end position="1131"/>
    </location>
</feature>
<feature type="domain" description="Reverse transcriptase/retrotransposon-derived protein RNase H-like" evidence="9">
    <location>
        <begin position="756"/>
        <end position="850"/>
    </location>
</feature>
<dbReference type="EMBL" id="JACMSC010000008">
    <property type="protein sequence ID" value="KAG6510926.1"/>
    <property type="molecule type" value="Genomic_DNA"/>
</dbReference>
<dbReference type="Pfam" id="PF17921">
    <property type="entry name" value="Integrase_H2C2"/>
    <property type="match status" value="1"/>
</dbReference>
<keyword evidence="4" id="KW-0378">Hydrolase</keyword>
<evidence type="ECO:0000256" key="5">
    <source>
        <dbReference type="ARBA" id="ARBA00023268"/>
    </source>
</evidence>
<feature type="domain" description="Integrase zinc-binding" evidence="10">
    <location>
        <begin position="968"/>
        <end position="1015"/>
    </location>
</feature>
<organism evidence="11 12">
    <name type="scientific">Zingiber officinale</name>
    <name type="common">Ginger</name>
    <name type="synonym">Amomum zingiber</name>
    <dbReference type="NCBI Taxonomy" id="94328"/>
    <lineage>
        <taxon>Eukaryota</taxon>
        <taxon>Viridiplantae</taxon>
        <taxon>Streptophyta</taxon>
        <taxon>Embryophyta</taxon>
        <taxon>Tracheophyta</taxon>
        <taxon>Spermatophyta</taxon>
        <taxon>Magnoliopsida</taxon>
        <taxon>Liliopsida</taxon>
        <taxon>Zingiberales</taxon>
        <taxon>Zingiberaceae</taxon>
        <taxon>Zingiber</taxon>
    </lineage>
</organism>
<dbReference type="PANTHER" id="PTHR37984:SF5">
    <property type="entry name" value="PROTEIN NYNRIN-LIKE"/>
    <property type="match status" value="1"/>
</dbReference>
<dbReference type="FunFam" id="3.30.70.270:FF:000020">
    <property type="entry name" value="Transposon Tf2-6 polyprotein-like Protein"/>
    <property type="match status" value="1"/>
</dbReference>
<evidence type="ECO:0000256" key="4">
    <source>
        <dbReference type="ARBA" id="ARBA00022759"/>
    </source>
</evidence>